<protein>
    <submittedName>
        <fullName evidence="1">Uncharacterized protein</fullName>
    </submittedName>
</protein>
<evidence type="ECO:0000313" key="1">
    <source>
        <dbReference type="EMBL" id="EGW04984.1"/>
    </source>
</evidence>
<dbReference type="Proteomes" id="UP000001075">
    <property type="component" value="Unassembled WGS sequence"/>
</dbReference>
<proteinExistence type="predicted"/>
<accession>G3H041</accession>
<gene>
    <name evidence="1" type="ORF">I79_003489</name>
</gene>
<sequence length="58" mass="6654">MHGWFLRSSEEGVRSLGTRVTDICKHHVGSRNGTQVFYKSNKYSKPSLQLQKLLFKAT</sequence>
<dbReference type="InParanoid" id="G3H041"/>
<evidence type="ECO:0000313" key="2">
    <source>
        <dbReference type="Proteomes" id="UP000001075"/>
    </source>
</evidence>
<dbReference type="EMBL" id="JH000086">
    <property type="protein sequence ID" value="EGW04984.1"/>
    <property type="molecule type" value="Genomic_DNA"/>
</dbReference>
<organism evidence="1 2">
    <name type="scientific">Cricetulus griseus</name>
    <name type="common">Chinese hamster</name>
    <name type="synonym">Cricetulus barabensis griseus</name>
    <dbReference type="NCBI Taxonomy" id="10029"/>
    <lineage>
        <taxon>Eukaryota</taxon>
        <taxon>Metazoa</taxon>
        <taxon>Chordata</taxon>
        <taxon>Craniata</taxon>
        <taxon>Vertebrata</taxon>
        <taxon>Euteleostomi</taxon>
        <taxon>Mammalia</taxon>
        <taxon>Eutheria</taxon>
        <taxon>Euarchontoglires</taxon>
        <taxon>Glires</taxon>
        <taxon>Rodentia</taxon>
        <taxon>Myomorpha</taxon>
        <taxon>Muroidea</taxon>
        <taxon>Cricetidae</taxon>
        <taxon>Cricetinae</taxon>
        <taxon>Cricetulus</taxon>
    </lineage>
</organism>
<reference evidence="2" key="1">
    <citation type="journal article" date="2011" name="Nat. Biotechnol.">
        <title>The genomic sequence of the Chinese hamster ovary (CHO)-K1 cell line.</title>
        <authorList>
            <person name="Xu X."/>
            <person name="Nagarajan H."/>
            <person name="Lewis N.E."/>
            <person name="Pan S."/>
            <person name="Cai Z."/>
            <person name="Liu X."/>
            <person name="Chen W."/>
            <person name="Xie M."/>
            <person name="Wang W."/>
            <person name="Hammond S."/>
            <person name="Andersen M.R."/>
            <person name="Neff N."/>
            <person name="Passarelli B."/>
            <person name="Koh W."/>
            <person name="Fan H.C."/>
            <person name="Wang J."/>
            <person name="Gui Y."/>
            <person name="Lee K.H."/>
            <person name="Betenbaugh M.J."/>
            <person name="Quake S.R."/>
            <person name="Famili I."/>
            <person name="Palsson B.O."/>
            <person name="Wang J."/>
        </authorList>
    </citation>
    <scope>NUCLEOTIDE SEQUENCE [LARGE SCALE GENOMIC DNA]</scope>
    <source>
        <strain evidence="2">CHO K1 cell line</strain>
    </source>
</reference>
<name>G3H041_CRIGR</name>
<dbReference type="AlphaFoldDB" id="G3H041"/>